<comment type="caution">
    <text evidence="2">The sequence shown here is derived from an EMBL/GenBank/DDBJ whole genome shotgun (WGS) entry which is preliminary data.</text>
</comment>
<keyword evidence="1" id="KW-0732">Signal</keyword>
<evidence type="ECO:0000313" key="2">
    <source>
        <dbReference type="EMBL" id="KID54545.1"/>
    </source>
</evidence>
<dbReference type="OrthoDB" id="6288289at2"/>
<feature type="signal peptide" evidence="1">
    <location>
        <begin position="1"/>
        <end position="18"/>
    </location>
</feature>
<accession>A0A0C1Q4X4</accession>
<sequence length="167" mass="18674">MKHLLLLGSCLLSSAAFALPTLFVGEAVNITKDDVQVIKQLYRQEGGVNKYAETAYEVEIPVYGTWGLTELDVQLTGDIASAWYSSNFAMKVSVYCNDEVVQTDSSYGIRHDRSSYVVKPQIRVENHPINAGCETVKVRMDKVGSLARMYYTDIASIDLRLYVTSKF</sequence>
<feature type="chain" id="PRO_5002136993" description="DUF5625 domain-containing protein" evidence="1">
    <location>
        <begin position="19"/>
        <end position="167"/>
    </location>
</feature>
<evidence type="ECO:0000256" key="1">
    <source>
        <dbReference type="SAM" id="SignalP"/>
    </source>
</evidence>
<proteinExistence type="predicted"/>
<protein>
    <recommendedName>
        <fullName evidence="4">DUF5625 domain-containing protein</fullName>
    </recommendedName>
</protein>
<evidence type="ECO:0000313" key="3">
    <source>
        <dbReference type="Proteomes" id="UP000031327"/>
    </source>
</evidence>
<organism evidence="2 3">
    <name type="scientific">Pseudoalteromonas luteoviolacea</name>
    <dbReference type="NCBI Taxonomy" id="43657"/>
    <lineage>
        <taxon>Bacteria</taxon>
        <taxon>Pseudomonadati</taxon>
        <taxon>Pseudomonadota</taxon>
        <taxon>Gammaproteobacteria</taxon>
        <taxon>Alteromonadales</taxon>
        <taxon>Pseudoalteromonadaceae</taxon>
        <taxon>Pseudoalteromonas</taxon>
    </lineage>
</organism>
<gene>
    <name evidence="2" type="ORF">JF50_21685</name>
</gene>
<reference evidence="2 3" key="1">
    <citation type="submission" date="2014-12" db="EMBL/GenBank/DDBJ databases">
        <title>Draft Genome Sequence of Pseudoalteromonas luteoviolacea HI1.</title>
        <authorList>
            <person name="Asahina A.Y."/>
            <person name="Hadfield M.G."/>
        </authorList>
    </citation>
    <scope>NUCLEOTIDE SEQUENCE [LARGE SCALE GENOMIC DNA]</scope>
    <source>
        <strain evidence="2 3">HI1</strain>
    </source>
</reference>
<dbReference type="Proteomes" id="UP000031327">
    <property type="component" value="Unassembled WGS sequence"/>
</dbReference>
<dbReference type="RefSeq" id="WP_039611452.1">
    <property type="nucleotide sequence ID" value="NZ_JWIC01000010.1"/>
</dbReference>
<dbReference type="AlphaFoldDB" id="A0A0C1Q4X4"/>
<name>A0A0C1Q4X4_9GAMM</name>
<evidence type="ECO:0008006" key="4">
    <source>
        <dbReference type="Google" id="ProtNLM"/>
    </source>
</evidence>
<dbReference type="EMBL" id="JWIC01000010">
    <property type="protein sequence ID" value="KID54545.1"/>
    <property type="molecule type" value="Genomic_DNA"/>
</dbReference>